<dbReference type="AlphaFoldDB" id="A0A4P7NBP4"/>
<proteinExistence type="predicted"/>
<reference evidence="2 3" key="1">
    <citation type="journal article" date="2019" name="Mol. Biol. Evol.">
        <title>Blast fungal genomes show frequent chromosomal changes, gene gains and losses, and effector gene turnover.</title>
        <authorList>
            <person name="Gomez Luciano L.B."/>
            <person name="Jason Tsai I."/>
            <person name="Chuma I."/>
            <person name="Tosa Y."/>
            <person name="Chen Y.H."/>
            <person name="Li J.Y."/>
            <person name="Li M.Y."/>
            <person name="Jade Lu M.Y."/>
            <person name="Nakayashiki H."/>
            <person name="Li W.H."/>
        </authorList>
    </citation>
    <scope>NUCLEOTIDE SEQUENCE [LARGE SCALE GENOMIC DNA]</scope>
    <source>
        <strain evidence="2">MZ5-1-6</strain>
    </source>
</reference>
<evidence type="ECO:0000313" key="3">
    <source>
        <dbReference type="Proteomes" id="UP000294847"/>
    </source>
</evidence>
<dbReference type="Proteomes" id="UP000294847">
    <property type="component" value="Chromosome 2"/>
</dbReference>
<organism evidence="2 3">
    <name type="scientific">Pyricularia oryzae</name>
    <name type="common">Rice blast fungus</name>
    <name type="synonym">Magnaporthe oryzae</name>
    <dbReference type="NCBI Taxonomy" id="318829"/>
    <lineage>
        <taxon>Eukaryota</taxon>
        <taxon>Fungi</taxon>
        <taxon>Dikarya</taxon>
        <taxon>Ascomycota</taxon>
        <taxon>Pezizomycotina</taxon>
        <taxon>Sordariomycetes</taxon>
        <taxon>Sordariomycetidae</taxon>
        <taxon>Magnaporthales</taxon>
        <taxon>Pyriculariaceae</taxon>
        <taxon>Pyricularia</taxon>
    </lineage>
</organism>
<dbReference type="EMBL" id="CP034205">
    <property type="protein sequence ID" value="QBZ57684.1"/>
    <property type="molecule type" value="Genomic_DNA"/>
</dbReference>
<evidence type="ECO:0000256" key="1">
    <source>
        <dbReference type="SAM" id="SignalP"/>
    </source>
</evidence>
<accession>A0A4P7NBP4</accession>
<evidence type="ECO:0000313" key="2">
    <source>
        <dbReference type="EMBL" id="QBZ57684.1"/>
    </source>
</evidence>
<feature type="signal peptide" evidence="1">
    <location>
        <begin position="1"/>
        <end position="22"/>
    </location>
</feature>
<name>A0A4P7NBP4_PYROR</name>
<gene>
    <name evidence="2" type="ORF">PoMZ_02619</name>
</gene>
<sequence>MAPTLLRLVTAVLAGQSALVQGQAAAPTAASMTTSLWWPKDIPSGAVPTQINGSAFYNDNDFAQWTLVGQTHVNVIEFGGPRTTTAVHPTYYWPGFVLRYTSGASIVSMEYARADAWTSMANTSTLTGINTVVIVSGECTSVDDRAECTGSYGVNRVHISTVLPSGSSSLGPAMTIGPEAFSTQADVKPFPSRPLVTSIAVTVTQTDFAEVNLTPTSSSTNGVPRATGKAGVLAGAAALVGGAMVLI</sequence>
<feature type="chain" id="PRO_5020237291" evidence="1">
    <location>
        <begin position="23"/>
        <end position="247"/>
    </location>
</feature>
<protein>
    <submittedName>
        <fullName evidence="2">Uncharacterized protein</fullName>
    </submittedName>
</protein>
<keyword evidence="1" id="KW-0732">Signal</keyword>